<dbReference type="Pfam" id="PF00122">
    <property type="entry name" value="E1-E2_ATPase"/>
    <property type="match status" value="1"/>
</dbReference>
<evidence type="ECO:0000256" key="20">
    <source>
        <dbReference type="SAM" id="Phobius"/>
    </source>
</evidence>
<keyword evidence="8" id="KW-0597">Phosphoprotein</keyword>
<evidence type="ECO:0000256" key="11">
    <source>
        <dbReference type="ARBA" id="ARBA00022840"/>
    </source>
</evidence>
<keyword evidence="22" id="KW-0378">Hydrolase</keyword>
<keyword evidence="15 20" id="KW-0472">Membrane</keyword>
<dbReference type="SFLD" id="SFLDS00003">
    <property type="entry name" value="Haloacid_Dehalogenase"/>
    <property type="match status" value="1"/>
</dbReference>
<keyword evidence="23" id="KW-1185">Reference proteome</keyword>
<feature type="transmembrane region" description="Helical" evidence="20">
    <location>
        <begin position="340"/>
        <end position="359"/>
    </location>
</feature>
<evidence type="ECO:0000256" key="15">
    <source>
        <dbReference type="ARBA" id="ARBA00023136"/>
    </source>
</evidence>
<feature type="compositionally biased region" description="Basic residues" evidence="19">
    <location>
        <begin position="23"/>
        <end position="35"/>
    </location>
</feature>
<dbReference type="InterPro" id="IPR023214">
    <property type="entry name" value="HAD_sf"/>
</dbReference>
<feature type="transmembrane region" description="Helical" evidence="20">
    <location>
        <begin position="807"/>
        <end position="830"/>
    </location>
</feature>
<dbReference type="SUPFAM" id="SSF56784">
    <property type="entry name" value="HAD-like"/>
    <property type="match status" value="1"/>
</dbReference>
<dbReference type="InterPro" id="IPR023299">
    <property type="entry name" value="ATPase_P-typ_cyto_dom_N"/>
</dbReference>
<dbReference type="Gene3D" id="3.40.50.1000">
    <property type="entry name" value="HAD superfamily/HAD-like"/>
    <property type="match status" value="1"/>
</dbReference>
<evidence type="ECO:0000256" key="16">
    <source>
        <dbReference type="ARBA" id="ARBA00029806"/>
    </source>
</evidence>
<dbReference type="InterPro" id="IPR036412">
    <property type="entry name" value="HAD-like_sf"/>
</dbReference>
<dbReference type="PRINTS" id="PR01836">
    <property type="entry name" value="MGATPASE"/>
</dbReference>
<dbReference type="EC" id="7.2.2.14" evidence="4"/>
<organism evidence="22 23">
    <name type="scientific">Micromonospora radicis</name>
    <dbReference type="NCBI Taxonomy" id="1894971"/>
    <lineage>
        <taxon>Bacteria</taxon>
        <taxon>Bacillati</taxon>
        <taxon>Actinomycetota</taxon>
        <taxon>Actinomycetes</taxon>
        <taxon>Micromonosporales</taxon>
        <taxon>Micromonosporaceae</taxon>
        <taxon>Micromonospora</taxon>
    </lineage>
</organism>
<dbReference type="Proteomes" id="UP000283832">
    <property type="component" value="Unassembled WGS sequence"/>
</dbReference>
<dbReference type="NCBIfam" id="TIGR01524">
    <property type="entry name" value="ATPase-IIIB_Mg"/>
    <property type="match status" value="1"/>
</dbReference>
<feature type="compositionally biased region" description="Low complexity" evidence="19">
    <location>
        <begin position="9"/>
        <end position="22"/>
    </location>
</feature>
<evidence type="ECO:0000313" key="23">
    <source>
        <dbReference type="Proteomes" id="UP000283832"/>
    </source>
</evidence>
<dbReference type="Gene3D" id="1.20.1110.10">
    <property type="entry name" value="Calcium-transporting ATPase, transmembrane domain"/>
    <property type="match status" value="1"/>
</dbReference>
<evidence type="ECO:0000256" key="17">
    <source>
        <dbReference type="ARBA" id="ARBA00047295"/>
    </source>
</evidence>
<comment type="subcellular location">
    <subcellularLocation>
        <location evidence="2">Cell inner membrane</location>
        <topology evidence="2">Multi-pass membrane protein</topology>
    </subcellularLocation>
</comment>
<dbReference type="Pfam" id="PF00689">
    <property type="entry name" value="Cation_ATPase_C"/>
    <property type="match status" value="1"/>
</dbReference>
<dbReference type="AlphaFoldDB" id="A0A418MXE6"/>
<evidence type="ECO:0000256" key="12">
    <source>
        <dbReference type="ARBA" id="ARBA00022842"/>
    </source>
</evidence>
<dbReference type="SUPFAM" id="SSF81653">
    <property type="entry name" value="Calcium ATPase, transduction domain A"/>
    <property type="match status" value="1"/>
</dbReference>
<dbReference type="Gene3D" id="2.70.150.10">
    <property type="entry name" value="Calcium-transporting ATPase, cytoplasmic transduction domain A"/>
    <property type="match status" value="1"/>
</dbReference>
<dbReference type="GO" id="GO:0016887">
    <property type="term" value="F:ATP hydrolysis activity"/>
    <property type="evidence" value="ECO:0007669"/>
    <property type="project" value="InterPro"/>
</dbReference>
<evidence type="ECO:0000256" key="5">
    <source>
        <dbReference type="ARBA" id="ARBA00013555"/>
    </source>
</evidence>
<evidence type="ECO:0000256" key="18">
    <source>
        <dbReference type="ARBA" id="ARBA00049360"/>
    </source>
</evidence>
<dbReference type="NCBIfam" id="TIGR01494">
    <property type="entry name" value="ATPase_P-type"/>
    <property type="match status" value="2"/>
</dbReference>
<feature type="region of interest" description="Disordered" evidence="19">
    <location>
        <begin position="1"/>
        <end position="56"/>
    </location>
</feature>
<dbReference type="InterPro" id="IPR023298">
    <property type="entry name" value="ATPase_P-typ_TM_dom_sf"/>
</dbReference>
<comment type="function">
    <text evidence="1">Mediates magnesium influx to the cytosol.</text>
</comment>
<evidence type="ECO:0000259" key="21">
    <source>
        <dbReference type="SMART" id="SM00831"/>
    </source>
</evidence>
<comment type="similarity">
    <text evidence="3">Belongs to the cation transport ATPase (P-type) (TC 3.A.3) family. Type IIIB subfamily.</text>
</comment>
<keyword evidence="14 20" id="KW-1133">Transmembrane helix</keyword>
<dbReference type="InterPro" id="IPR001757">
    <property type="entry name" value="P_typ_ATPase"/>
</dbReference>
<keyword evidence="10" id="KW-0547">Nucleotide-binding</keyword>
<dbReference type="SFLD" id="SFLDG00002">
    <property type="entry name" value="C1.7:_P-type_atpase_like"/>
    <property type="match status" value="1"/>
</dbReference>
<evidence type="ECO:0000256" key="10">
    <source>
        <dbReference type="ARBA" id="ARBA00022741"/>
    </source>
</evidence>
<protein>
    <recommendedName>
        <fullName evidence="5">Magnesium-transporting ATPase, P-type 1</fullName>
        <ecNumber evidence="4">7.2.2.14</ecNumber>
    </recommendedName>
    <alternativeName>
        <fullName evidence="16">Mg(2+) transport ATPase, P-type 1</fullName>
    </alternativeName>
</protein>
<dbReference type="Pfam" id="PF00690">
    <property type="entry name" value="Cation_ATPase_N"/>
    <property type="match status" value="1"/>
</dbReference>
<evidence type="ECO:0000256" key="9">
    <source>
        <dbReference type="ARBA" id="ARBA00022692"/>
    </source>
</evidence>
<keyword evidence="9 20" id="KW-0812">Transmembrane</keyword>
<dbReference type="GO" id="GO:0005524">
    <property type="term" value="F:ATP binding"/>
    <property type="evidence" value="ECO:0007669"/>
    <property type="project" value="UniProtKB-KW"/>
</dbReference>
<feature type="transmembrane region" description="Helical" evidence="20">
    <location>
        <begin position="178"/>
        <end position="194"/>
    </location>
</feature>
<comment type="catalytic activity">
    <reaction evidence="18">
        <text>ATP + H2O = ADP + phosphate + H(+)</text>
        <dbReference type="Rhea" id="RHEA:13065"/>
        <dbReference type="ChEBI" id="CHEBI:15377"/>
        <dbReference type="ChEBI" id="CHEBI:15378"/>
        <dbReference type="ChEBI" id="CHEBI:30616"/>
        <dbReference type="ChEBI" id="CHEBI:43474"/>
        <dbReference type="ChEBI" id="CHEBI:456216"/>
    </reaction>
</comment>
<feature type="transmembrane region" description="Helical" evidence="20">
    <location>
        <begin position="154"/>
        <end position="172"/>
    </location>
</feature>
<dbReference type="Gene3D" id="3.40.1110.10">
    <property type="entry name" value="Calcium-transporting ATPase, cytoplasmic domain N"/>
    <property type="match status" value="1"/>
</dbReference>
<comment type="catalytic activity">
    <reaction evidence="17">
        <text>Mg(2+)(out) + ATP + H2O = Mg(2+)(in) + ADP + phosphate + H(+)</text>
        <dbReference type="Rhea" id="RHEA:10260"/>
        <dbReference type="ChEBI" id="CHEBI:15377"/>
        <dbReference type="ChEBI" id="CHEBI:15378"/>
        <dbReference type="ChEBI" id="CHEBI:18420"/>
        <dbReference type="ChEBI" id="CHEBI:30616"/>
        <dbReference type="ChEBI" id="CHEBI:43474"/>
        <dbReference type="ChEBI" id="CHEBI:456216"/>
        <dbReference type="EC" id="7.2.2.14"/>
    </reaction>
</comment>
<feature type="transmembrane region" description="Helical" evidence="20">
    <location>
        <begin position="899"/>
        <end position="917"/>
    </location>
</feature>
<dbReference type="PROSITE" id="PS00154">
    <property type="entry name" value="ATPASE_E1_E2"/>
    <property type="match status" value="1"/>
</dbReference>
<dbReference type="InterPro" id="IPR006068">
    <property type="entry name" value="ATPase_P-typ_cation-transptr_C"/>
</dbReference>
<feature type="transmembrane region" description="Helical" evidence="20">
    <location>
        <begin position="836"/>
        <end position="856"/>
    </location>
</feature>
<evidence type="ECO:0000256" key="8">
    <source>
        <dbReference type="ARBA" id="ARBA00022553"/>
    </source>
</evidence>
<dbReference type="InterPro" id="IPR018303">
    <property type="entry name" value="ATPase_P-typ_P_site"/>
</dbReference>
<dbReference type="GO" id="GO:0015444">
    <property type="term" value="F:P-type magnesium transporter activity"/>
    <property type="evidence" value="ECO:0007669"/>
    <property type="project" value="UniProtKB-EC"/>
</dbReference>
<evidence type="ECO:0000256" key="6">
    <source>
        <dbReference type="ARBA" id="ARBA00022475"/>
    </source>
</evidence>
<evidence type="ECO:0000256" key="2">
    <source>
        <dbReference type="ARBA" id="ARBA00004429"/>
    </source>
</evidence>
<proteinExistence type="inferred from homology"/>
<dbReference type="InterPro" id="IPR044492">
    <property type="entry name" value="P_typ_ATPase_HD_dom"/>
</dbReference>
<dbReference type="GO" id="GO:0005886">
    <property type="term" value="C:plasma membrane"/>
    <property type="evidence" value="ECO:0007669"/>
    <property type="project" value="UniProtKB-SubCell"/>
</dbReference>
<evidence type="ECO:0000256" key="7">
    <source>
        <dbReference type="ARBA" id="ARBA00022519"/>
    </source>
</evidence>
<evidence type="ECO:0000256" key="14">
    <source>
        <dbReference type="ARBA" id="ARBA00022989"/>
    </source>
</evidence>
<feature type="compositionally biased region" description="Low complexity" evidence="19">
    <location>
        <begin position="36"/>
        <end position="53"/>
    </location>
</feature>
<dbReference type="PANTHER" id="PTHR42861">
    <property type="entry name" value="CALCIUM-TRANSPORTING ATPASE"/>
    <property type="match status" value="1"/>
</dbReference>
<evidence type="ECO:0000256" key="19">
    <source>
        <dbReference type="SAM" id="MobiDB-lite"/>
    </source>
</evidence>
<dbReference type="InterPro" id="IPR059000">
    <property type="entry name" value="ATPase_P-type_domA"/>
</dbReference>
<feature type="transmembrane region" description="Helical" evidence="20">
    <location>
        <begin position="868"/>
        <end position="887"/>
    </location>
</feature>
<comment type="caution">
    <text evidence="22">The sequence shown here is derived from an EMBL/GenBank/DDBJ whole genome shotgun (WGS) entry which is preliminary data.</text>
</comment>
<accession>A0A418MXE6</accession>
<reference evidence="22 23" key="1">
    <citation type="submission" date="2018-08" db="EMBL/GenBank/DDBJ databases">
        <title>Jishengella sp. nov., isolated from a root of Azadirachta indica A. Juss. var. siamensis Valenton.</title>
        <authorList>
            <person name="Kuncharoen N."/>
            <person name="Tanasupawat S."/>
            <person name="Kudo T."/>
            <person name="Ohkuma M."/>
        </authorList>
    </citation>
    <scope>NUCLEOTIDE SEQUENCE [LARGE SCALE GENOMIC DNA]</scope>
    <source>
        <strain evidence="22 23">AZ1-13</strain>
    </source>
</reference>
<dbReference type="InterPro" id="IPR004014">
    <property type="entry name" value="ATPase_P-typ_cation-transptr_N"/>
</dbReference>
<keyword evidence="11" id="KW-0067">ATP-binding</keyword>
<dbReference type="Pfam" id="PF00702">
    <property type="entry name" value="Hydrolase"/>
    <property type="match status" value="1"/>
</dbReference>
<dbReference type="SUPFAM" id="SSF81665">
    <property type="entry name" value="Calcium ATPase, transmembrane domain M"/>
    <property type="match status" value="1"/>
</dbReference>
<keyword evidence="6" id="KW-1003">Cell membrane</keyword>
<evidence type="ECO:0000256" key="3">
    <source>
        <dbReference type="ARBA" id="ARBA00008746"/>
    </source>
</evidence>
<sequence length="941" mass="98305">MGDDGGPVGLPRLGVVPLSGARVGHRHPRPARPARGRGAAGALAAPPSAATHRTGPLTDAANRLRGRCRIGSVGAAPGVPVPPRGCGGRVGAQTGRHGRTGAFWAGQLPEALAAVGAPAQGLTGERATRLLAEHGPNRIALARRHGWRLLSSQFSSPIILILVAATVLSMIVGDLVDGVIILAIVAASGGLGYWQERAAGRAVDALQARVRVGVEVLRDGREVSVPVEEVVLGDLVVLRAGDVVPADCRLVDAQRLQVDQAALTGESFPVPKTTDPTPAEADLAGRTNALWMGTHVVSGTGRAVVMRTGRDTAFAEVAARVGTRATATGFQRGLTRFGLLLVRIMVVLLVGIAVANLLMGRPVIDSLLFSLALAVGVTPQMLPAIVAVSLSAGARAMAAHRVIVKRLEAIEDFGAMTVLLTDKTGTLTAGTVTLAAGLDVDGAPDPEVARLARLNAGLQQGFGNPMDAAIMSGQPPADPARRIAEVPYDFSRQRLSLLVDEGGTATLITKGSLASMLTVCTAARTGAGVRPLDAVRDRVERRFAELSGEGHRVLGLAVRALPGARTASVADEAEMTLVGLLTFQDPAKPDAAEAIDRLGTMGISVRLVTGDNRHSAAHVARQVGLAGEPMLGADIAACSDADLPGRVAGTTVFAEVDPVQKERVLTALRSGGAVVGFIGDGINDSPALHAADVGISVDTAVDVAKQAAAIVLLEKNLDVVADGVRLGRRTFTNTLKYIRVNTSASFGNVVSMSVATLLLPFLPLLPRQVLLLNFLSDIPYTTISTDHTDPEQLHRPRTVDVPAIRRFMLVYGSISIAVDLGALAVLHWWWHTPTDVFRSAWFIQFTATEIIVLMVLRTNRGFLRSRPSTPLLVTGALLVAVTVALPFGPLAAPLGLGRPPLPVLATLAALTVAYVAANELAKRFVPPDPLTAARPLSRRRR</sequence>
<keyword evidence="12" id="KW-0460">Magnesium</keyword>
<dbReference type="InterPro" id="IPR006415">
    <property type="entry name" value="P-type_ATPase_IIIB"/>
</dbReference>
<evidence type="ECO:0000256" key="13">
    <source>
        <dbReference type="ARBA" id="ARBA00022967"/>
    </source>
</evidence>
<feature type="domain" description="Cation-transporting P-type ATPase N-terminal" evidence="21">
    <location>
        <begin position="102"/>
        <end position="174"/>
    </location>
</feature>
<dbReference type="SMART" id="SM00831">
    <property type="entry name" value="Cation_ATPase_N"/>
    <property type="match status" value="1"/>
</dbReference>
<keyword evidence="7" id="KW-0997">Cell inner membrane</keyword>
<name>A0A418MXE6_9ACTN</name>
<dbReference type="SFLD" id="SFLDF00027">
    <property type="entry name" value="p-type_atpase"/>
    <property type="match status" value="1"/>
</dbReference>
<keyword evidence="13" id="KW-1278">Translocase</keyword>
<evidence type="ECO:0000256" key="1">
    <source>
        <dbReference type="ARBA" id="ARBA00003954"/>
    </source>
</evidence>
<gene>
    <name evidence="22" type="primary">mgtA</name>
    <name evidence="22" type="ORF">D2L64_07820</name>
</gene>
<dbReference type="EMBL" id="QXEC01000005">
    <property type="protein sequence ID" value="RIV39708.1"/>
    <property type="molecule type" value="Genomic_DNA"/>
</dbReference>
<feature type="transmembrane region" description="Helical" evidence="20">
    <location>
        <begin position="371"/>
        <end position="392"/>
    </location>
</feature>
<dbReference type="InterPro" id="IPR008250">
    <property type="entry name" value="ATPase_P-typ_transduc_dom_A_sf"/>
</dbReference>
<evidence type="ECO:0000313" key="22">
    <source>
        <dbReference type="EMBL" id="RIV39708.1"/>
    </source>
</evidence>
<evidence type="ECO:0000256" key="4">
    <source>
        <dbReference type="ARBA" id="ARBA00012786"/>
    </source>
</evidence>